<evidence type="ECO:0000256" key="1">
    <source>
        <dbReference type="SAM" id="MobiDB-lite"/>
    </source>
</evidence>
<feature type="region of interest" description="Disordered" evidence="1">
    <location>
        <begin position="1"/>
        <end position="24"/>
    </location>
</feature>
<dbReference type="Proteomes" id="UP000655225">
    <property type="component" value="Unassembled WGS sequence"/>
</dbReference>
<feature type="compositionally biased region" description="Basic and acidic residues" evidence="1">
    <location>
        <begin position="50"/>
        <end position="61"/>
    </location>
</feature>
<keyword evidence="3" id="KW-1185">Reference proteome</keyword>
<dbReference type="EMBL" id="JABCRI010000022">
    <property type="protein sequence ID" value="KAF8379201.1"/>
    <property type="molecule type" value="Genomic_DNA"/>
</dbReference>
<evidence type="ECO:0000313" key="3">
    <source>
        <dbReference type="Proteomes" id="UP000655225"/>
    </source>
</evidence>
<feature type="region of interest" description="Disordered" evidence="1">
    <location>
        <begin position="39"/>
        <end position="127"/>
    </location>
</feature>
<accession>A0A834YFR2</accession>
<sequence>MEAPLTIECQTQPSSSSSSPGTYFATDDFSEFDQNSKIRTDFMTQNDTKGIQEGKYGDETRKRRNKLPRPATTSPKDIQAAAAQAAATAFGEPRSLEVEAEPSRAELPISHSRTSTTTLDDDTKGSSISQLTDDDTFDLPDLFINLTGQIDRFCNSSPWPMDGADIGFLMDEPFLWKYF</sequence>
<protein>
    <submittedName>
        <fullName evidence="2">Uncharacterized protein</fullName>
    </submittedName>
</protein>
<organism evidence="2 3">
    <name type="scientific">Tetracentron sinense</name>
    <name type="common">Spur-leaf</name>
    <dbReference type="NCBI Taxonomy" id="13715"/>
    <lineage>
        <taxon>Eukaryota</taxon>
        <taxon>Viridiplantae</taxon>
        <taxon>Streptophyta</taxon>
        <taxon>Embryophyta</taxon>
        <taxon>Tracheophyta</taxon>
        <taxon>Spermatophyta</taxon>
        <taxon>Magnoliopsida</taxon>
        <taxon>Trochodendrales</taxon>
        <taxon>Trochodendraceae</taxon>
        <taxon>Tetracentron</taxon>
    </lineage>
</organism>
<gene>
    <name evidence="2" type="ORF">HHK36_028630</name>
</gene>
<reference evidence="2 3" key="1">
    <citation type="submission" date="2020-04" db="EMBL/GenBank/DDBJ databases">
        <title>Plant Genome Project.</title>
        <authorList>
            <person name="Zhang R.-G."/>
        </authorList>
    </citation>
    <scope>NUCLEOTIDE SEQUENCE [LARGE SCALE GENOMIC DNA]</scope>
    <source>
        <strain evidence="2">YNK0</strain>
        <tissue evidence="2">Leaf</tissue>
    </source>
</reference>
<feature type="compositionally biased region" description="Low complexity" evidence="1">
    <location>
        <begin position="79"/>
        <end position="89"/>
    </location>
</feature>
<comment type="caution">
    <text evidence="2">The sequence shown here is derived from an EMBL/GenBank/DDBJ whole genome shotgun (WGS) entry which is preliminary data.</text>
</comment>
<evidence type="ECO:0000313" key="2">
    <source>
        <dbReference type="EMBL" id="KAF8379201.1"/>
    </source>
</evidence>
<name>A0A834YFR2_TETSI</name>
<proteinExistence type="predicted"/>
<feature type="compositionally biased region" description="Basic and acidic residues" evidence="1">
    <location>
        <begin position="94"/>
        <end position="104"/>
    </location>
</feature>
<dbReference type="AlphaFoldDB" id="A0A834YFR2"/>